<feature type="region of interest" description="Disordered" evidence="1">
    <location>
        <begin position="67"/>
        <end position="96"/>
    </location>
</feature>
<evidence type="ECO:0000313" key="3">
    <source>
        <dbReference type="Proteomes" id="UP000192582"/>
    </source>
</evidence>
<proteinExistence type="predicted"/>
<dbReference type="AlphaFoldDB" id="A0A1W1UQJ4"/>
<protein>
    <submittedName>
        <fullName evidence="2">Uncharacterized protein</fullName>
    </submittedName>
</protein>
<reference evidence="2 3" key="1">
    <citation type="submission" date="2017-04" db="EMBL/GenBank/DDBJ databases">
        <authorList>
            <person name="Afonso C.L."/>
            <person name="Miller P.J."/>
            <person name="Scott M.A."/>
            <person name="Spackman E."/>
            <person name="Goraichik I."/>
            <person name="Dimitrov K.M."/>
            <person name="Suarez D.L."/>
            <person name="Swayne D.E."/>
        </authorList>
    </citation>
    <scope>NUCLEOTIDE SEQUENCE [LARGE SCALE GENOMIC DNA]</scope>
    <source>
        <strain evidence="2 3">KR-140</strain>
    </source>
</reference>
<evidence type="ECO:0000313" key="2">
    <source>
        <dbReference type="EMBL" id="SMB83340.1"/>
    </source>
</evidence>
<evidence type="ECO:0000256" key="1">
    <source>
        <dbReference type="SAM" id="MobiDB-lite"/>
    </source>
</evidence>
<feature type="compositionally biased region" description="Low complexity" evidence="1">
    <location>
        <begin position="79"/>
        <end position="96"/>
    </location>
</feature>
<keyword evidence="3" id="KW-1185">Reference proteome</keyword>
<accession>A0A1W1UQJ4</accession>
<name>A0A1W1UQJ4_9DEIO</name>
<dbReference type="STRING" id="695939.SAMN00790413_04371"/>
<gene>
    <name evidence="2" type="ORF">SAMN00790413_04371</name>
</gene>
<organism evidence="2 3">
    <name type="scientific">Deinococcus hopiensis KR-140</name>
    <dbReference type="NCBI Taxonomy" id="695939"/>
    <lineage>
        <taxon>Bacteria</taxon>
        <taxon>Thermotogati</taxon>
        <taxon>Deinococcota</taxon>
        <taxon>Deinococci</taxon>
        <taxon>Deinococcales</taxon>
        <taxon>Deinococcaceae</taxon>
        <taxon>Deinococcus</taxon>
    </lineage>
</organism>
<dbReference type="EMBL" id="FWWU01000006">
    <property type="protein sequence ID" value="SMB83340.1"/>
    <property type="molecule type" value="Genomic_DNA"/>
</dbReference>
<dbReference type="Proteomes" id="UP000192582">
    <property type="component" value="Unassembled WGS sequence"/>
</dbReference>
<sequence>MVGDLNAVRFDAPQTFREAHFGAKPGDGTVAVGLYVTARRLVASGYRPRTARRHVLLAVETGSEAKGKRTWRRGTPQTASSRLLWASRAASGGTRP</sequence>